<keyword evidence="11 12" id="KW-0804">Transcription</keyword>
<keyword evidence="5 12" id="KW-0235">DNA replication</keyword>
<organism evidence="17 18">
    <name type="scientific">Bermanella marisrubri</name>
    <dbReference type="NCBI Taxonomy" id="207949"/>
    <lineage>
        <taxon>Bacteria</taxon>
        <taxon>Pseudomonadati</taxon>
        <taxon>Pseudomonadota</taxon>
        <taxon>Gammaproteobacteria</taxon>
        <taxon>Oceanospirillales</taxon>
        <taxon>Oceanospirillaceae</taxon>
        <taxon>Bermanella</taxon>
    </lineage>
</organism>
<evidence type="ECO:0000256" key="1">
    <source>
        <dbReference type="ARBA" id="ARBA00022478"/>
    </source>
</evidence>
<dbReference type="HAMAP" id="MF_00974">
    <property type="entry name" value="DNA_primase_DnaG"/>
    <property type="match status" value="1"/>
</dbReference>
<dbReference type="PROSITE" id="PS50880">
    <property type="entry name" value="TOPRIM"/>
    <property type="match status" value="1"/>
</dbReference>
<accession>Q1N3T7</accession>
<dbReference type="Gene3D" id="1.10.860.10">
    <property type="entry name" value="DNAb Helicase, Chain A"/>
    <property type="match status" value="1"/>
</dbReference>
<dbReference type="Pfam" id="PF10410">
    <property type="entry name" value="DnaB_bind"/>
    <property type="match status" value="1"/>
</dbReference>
<keyword evidence="3 12" id="KW-0808">Transferase</keyword>
<dbReference type="Gene3D" id="3.90.980.10">
    <property type="entry name" value="DNA primase, catalytic core, N-terminal domain"/>
    <property type="match status" value="1"/>
</dbReference>
<dbReference type="InterPro" id="IPR006171">
    <property type="entry name" value="TOPRIM_dom"/>
</dbReference>
<feature type="compositionally biased region" description="Polar residues" evidence="15">
    <location>
        <begin position="477"/>
        <end position="487"/>
    </location>
</feature>
<evidence type="ECO:0000256" key="4">
    <source>
        <dbReference type="ARBA" id="ARBA00022695"/>
    </source>
</evidence>
<evidence type="ECO:0000256" key="10">
    <source>
        <dbReference type="ARBA" id="ARBA00023125"/>
    </source>
</evidence>
<keyword evidence="4 12" id="KW-0548">Nucleotidyltransferase</keyword>
<keyword evidence="18" id="KW-1185">Reference proteome</keyword>
<reference evidence="17 18" key="1">
    <citation type="submission" date="2006-03" db="EMBL/GenBank/DDBJ databases">
        <authorList>
            <person name="Pinhassi J."/>
            <person name="Pedros-Alio C."/>
            <person name="Ferriera S."/>
            <person name="Johnson J."/>
            <person name="Kravitz S."/>
            <person name="Halpern A."/>
            <person name="Remington K."/>
            <person name="Beeson K."/>
            <person name="Tran B."/>
            <person name="Rogers Y.-H."/>
            <person name="Friedman R."/>
            <person name="Venter J.C."/>
        </authorList>
    </citation>
    <scope>NUCLEOTIDE SEQUENCE [LARGE SCALE GENOMIC DNA]</scope>
    <source>
        <strain evidence="17 18">RED65</strain>
    </source>
</reference>
<dbReference type="CDD" id="cd03364">
    <property type="entry name" value="TOPRIM_DnaG_primases"/>
    <property type="match status" value="1"/>
</dbReference>
<dbReference type="PANTHER" id="PTHR30313:SF2">
    <property type="entry name" value="DNA PRIMASE"/>
    <property type="match status" value="1"/>
</dbReference>
<evidence type="ECO:0000256" key="13">
    <source>
        <dbReference type="PIRNR" id="PIRNR002811"/>
    </source>
</evidence>
<dbReference type="SMART" id="SM00400">
    <property type="entry name" value="ZnF_CHCC"/>
    <property type="match status" value="1"/>
</dbReference>
<evidence type="ECO:0000256" key="8">
    <source>
        <dbReference type="ARBA" id="ARBA00022833"/>
    </source>
</evidence>
<dbReference type="GO" id="GO:0003899">
    <property type="term" value="F:DNA-directed RNA polymerase activity"/>
    <property type="evidence" value="ECO:0007669"/>
    <property type="project" value="UniProtKB-UniRule"/>
</dbReference>
<evidence type="ECO:0000256" key="2">
    <source>
        <dbReference type="ARBA" id="ARBA00022515"/>
    </source>
</evidence>
<dbReference type="Pfam" id="PF13155">
    <property type="entry name" value="Toprim_2"/>
    <property type="match status" value="1"/>
</dbReference>
<comment type="domain">
    <text evidence="12">Contains an N-terminal zinc-binding domain, a central core domain that contains the primase activity, and a C-terminal DnaB-binding domain.</text>
</comment>
<evidence type="ECO:0000259" key="16">
    <source>
        <dbReference type="PROSITE" id="PS50880"/>
    </source>
</evidence>
<dbReference type="InterPro" id="IPR016136">
    <property type="entry name" value="DNA_helicase_N/primase_C"/>
</dbReference>
<dbReference type="InterPro" id="IPR006295">
    <property type="entry name" value="DNA_primase_DnaG"/>
</dbReference>
<keyword evidence="10 12" id="KW-0238">DNA-binding</keyword>
<dbReference type="InterPro" id="IPR030846">
    <property type="entry name" value="DnaG_bac"/>
</dbReference>
<comment type="catalytic activity">
    <reaction evidence="12">
        <text>ssDNA + n NTP = ssDNA/pppN(pN)n-1 hybrid + (n-1) diphosphate.</text>
        <dbReference type="EC" id="2.7.7.101"/>
    </reaction>
</comment>
<dbReference type="InterPro" id="IPR019475">
    <property type="entry name" value="DNA_primase_DnaB-bd"/>
</dbReference>
<dbReference type="Pfam" id="PF08275">
    <property type="entry name" value="DNAG_N"/>
    <property type="match status" value="1"/>
</dbReference>
<dbReference type="STRING" id="207949.RED65_11979"/>
<dbReference type="FunFam" id="3.40.1360.10:FF:000002">
    <property type="entry name" value="DNA primase"/>
    <property type="match status" value="1"/>
</dbReference>
<dbReference type="GO" id="GO:0008270">
    <property type="term" value="F:zinc ion binding"/>
    <property type="evidence" value="ECO:0007669"/>
    <property type="project" value="UniProtKB-UniRule"/>
</dbReference>
<evidence type="ECO:0000256" key="11">
    <source>
        <dbReference type="ARBA" id="ARBA00023163"/>
    </source>
</evidence>
<keyword evidence="9" id="KW-0460">Magnesium</keyword>
<dbReference type="SUPFAM" id="SSF117023">
    <property type="entry name" value="DNA primase DnaG, C-terminal domain"/>
    <property type="match status" value="1"/>
</dbReference>
<dbReference type="Proteomes" id="UP000004263">
    <property type="component" value="Unassembled WGS sequence"/>
</dbReference>
<keyword evidence="2 12" id="KW-0639">Primosome</keyword>
<evidence type="ECO:0000256" key="15">
    <source>
        <dbReference type="SAM" id="MobiDB-lite"/>
    </source>
</evidence>
<dbReference type="InterPro" id="IPR037068">
    <property type="entry name" value="DNA_primase_core_N_sf"/>
</dbReference>
<dbReference type="GO" id="GO:0005737">
    <property type="term" value="C:cytoplasm"/>
    <property type="evidence" value="ECO:0007669"/>
    <property type="project" value="TreeGrafter"/>
</dbReference>
<evidence type="ECO:0000313" key="17">
    <source>
        <dbReference type="EMBL" id="EAT12787.1"/>
    </source>
</evidence>
<comment type="cofactor">
    <cofactor evidence="12 13 14">
        <name>Zn(2+)</name>
        <dbReference type="ChEBI" id="CHEBI:29105"/>
    </cofactor>
    <text evidence="12 13 14">Binds 1 zinc ion per monomer.</text>
</comment>
<dbReference type="OrthoDB" id="9803773at2"/>
<dbReference type="NCBIfam" id="TIGR01391">
    <property type="entry name" value="dnaG"/>
    <property type="match status" value="1"/>
</dbReference>
<evidence type="ECO:0000256" key="14">
    <source>
        <dbReference type="PIRSR" id="PIRSR002811-1"/>
    </source>
</evidence>
<keyword evidence="6 12" id="KW-0479">Metal-binding</keyword>
<comment type="similarity">
    <text evidence="12 13">Belongs to the DnaG primase family.</text>
</comment>
<dbReference type="InterPro" id="IPR036977">
    <property type="entry name" value="DNA_primase_Znf_CHC2"/>
</dbReference>
<dbReference type="FunFam" id="3.90.980.10:FF:000001">
    <property type="entry name" value="DNA primase"/>
    <property type="match status" value="1"/>
</dbReference>
<dbReference type="HOGENOM" id="CLU_013501_5_1_6"/>
<dbReference type="EC" id="2.7.7.101" evidence="12"/>
<name>Q1N3T7_9GAMM</name>
<dbReference type="GO" id="GO:0003677">
    <property type="term" value="F:DNA binding"/>
    <property type="evidence" value="ECO:0007669"/>
    <property type="project" value="UniProtKB-KW"/>
</dbReference>
<evidence type="ECO:0000256" key="5">
    <source>
        <dbReference type="ARBA" id="ARBA00022705"/>
    </source>
</evidence>
<dbReference type="AlphaFoldDB" id="Q1N3T7"/>
<dbReference type="InterPro" id="IPR050219">
    <property type="entry name" value="DnaG_primase"/>
</dbReference>
<gene>
    <name evidence="12" type="primary">dnaG</name>
    <name evidence="17" type="ORF">RED65_11979</name>
</gene>
<sequence>MAGLIPQSFIDDLLHRVNIVDVVDSRIKLKKAGKNHSACCPFHNEKTPSFTVSSDKQFYYCFGCGAKGNAVGFVMEYDNVDFPQAVEMLADSVGMEVPREEVSPQQAKKQEERTNLYELMGSANEFYQRQLRYHDAKQAAVDYLKNRGLSGKAAKFFNIGFAPPGWQNLQDSLANDDESLAAMVTAGLTIKNDQGRHYDRFRNRIIFPIRDVRGRTIGFGARTLGDDKPKYLNSPETPIFNKGQELYGLYECRQIRQPLKRFLIVEGYMDVVALHEFGIHYAVATLGTATSDTHLQKLFKIAPEIVFCFDGDEAGRRAAKRGLELVLPIIEDGQQIRFMFLPEGEDPDSLVRKEGKDGFELRMQDADGLSEFLLQTLKDDIDDPASLEGRARLAKLAAPLIKNIPGIALRSLFWQDLKEHTHIDVDELKQLAESEAKPELAPAPNPMVQSSAASHHHEHYESSYSSYDEEMGESREQPIQSTTSGSQEPRLIRQAIAILLHAPQALETFGDTGFLQEFQGPNTQLLQQMITALRQSPRQDLLGVLSLLNKEVDAEAYRQFKELAEYHNKQEGHLSQQQVAMDCLVQLRLKAAKNIKARMIKKAAQFGGMRQLPEQDMQLYQWAAAIVELDLLQAKLTKAGGKFETLTPQEQEKYRQLTGQS</sequence>
<dbReference type="Gene3D" id="3.40.1360.10">
    <property type="match status" value="1"/>
</dbReference>
<evidence type="ECO:0000256" key="7">
    <source>
        <dbReference type="ARBA" id="ARBA00022771"/>
    </source>
</evidence>
<feature type="domain" description="Toprim" evidence="16">
    <location>
        <begin position="260"/>
        <end position="341"/>
    </location>
</feature>
<feature type="zinc finger region" description="CHC2-type" evidence="12 14">
    <location>
        <begin position="40"/>
        <end position="64"/>
    </location>
</feature>
<comment type="function">
    <text evidence="12 13">RNA polymerase that catalyzes the synthesis of short RNA molecules used as primers for DNA polymerase during DNA replication.</text>
</comment>
<keyword evidence="1 12" id="KW-0240">DNA-directed RNA polymerase</keyword>
<feature type="region of interest" description="Disordered" evidence="15">
    <location>
        <begin position="439"/>
        <end position="487"/>
    </location>
</feature>
<comment type="caution">
    <text evidence="17">The sequence shown here is derived from an EMBL/GenBank/DDBJ whole genome shotgun (WGS) entry which is preliminary data.</text>
</comment>
<keyword evidence="8 12" id="KW-0862">Zinc</keyword>
<dbReference type="SUPFAM" id="SSF56731">
    <property type="entry name" value="DNA primase core"/>
    <property type="match status" value="1"/>
</dbReference>
<dbReference type="EMBL" id="AAQH01000004">
    <property type="protein sequence ID" value="EAT12787.1"/>
    <property type="molecule type" value="Genomic_DNA"/>
</dbReference>
<comment type="subunit">
    <text evidence="12">Monomer. Interacts with DnaB.</text>
</comment>
<dbReference type="SMART" id="SM00493">
    <property type="entry name" value="TOPRIM"/>
    <property type="match status" value="1"/>
</dbReference>
<dbReference type="FunFam" id="3.90.580.10:FF:000001">
    <property type="entry name" value="DNA primase"/>
    <property type="match status" value="1"/>
</dbReference>
<evidence type="ECO:0000256" key="12">
    <source>
        <dbReference type="HAMAP-Rule" id="MF_00974"/>
    </source>
</evidence>
<evidence type="ECO:0000256" key="6">
    <source>
        <dbReference type="ARBA" id="ARBA00022723"/>
    </source>
</evidence>
<protein>
    <recommendedName>
        <fullName evidence="12 13">DNA primase</fullName>
        <ecNumber evidence="12">2.7.7.101</ecNumber>
    </recommendedName>
</protein>
<dbReference type="Gene3D" id="1.20.50.20">
    <property type="entry name" value="DnaG, RNA polymerase domain, helical bundle"/>
    <property type="match status" value="1"/>
</dbReference>
<dbReference type="PANTHER" id="PTHR30313">
    <property type="entry name" value="DNA PRIMASE"/>
    <property type="match status" value="1"/>
</dbReference>
<dbReference type="PIRSF" id="PIRSF002811">
    <property type="entry name" value="DnaG"/>
    <property type="match status" value="1"/>
</dbReference>
<dbReference type="InterPro" id="IPR002694">
    <property type="entry name" value="Znf_CHC2"/>
</dbReference>
<evidence type="ECO:0000256" key="9">
    <source>
        <dbReference type="ARBA" id="ARBA00022842"/>
    </source>
</evidence>
<dbReference type="GO" id="GO:0006269">
    <property type="term" value="P:DNA replication, synthesis of primer"/>
    <property type="evidence" value="ECO:0007669"/>
    <property type="project" value="UniProtKB-UniRule"/>
</dbReference>
<dbReference type="Gene3D" id="3.90.580.10">
    <property type="entry name" value="Zinc finger, CHC2-type domain"/>
    <property type="match status" value="1"/>
</dbReference>
<dbReference type="RefSeq" id="WP_007018677.1">
    <property type="nucleotide sequence ID" value="NZ_CH724118.1"/>
</dbReference>
<evidence type="ECO:0000256" key="3">
    <source>
        <dbReference type="ARBA" id="ARBA00022679"/>
    </source>
</evidence>
<dbReference type="GO" id="GO:0000428">
    <property type="term" value="C:DNA-directed RNA polymerase complex"/>
    <property type="evidence" value="ECO:0007669"/>
    <property type="project" value="UniProtKB-KW"/>
</dbReference>
<dbReference type="InterPro" id="IPR034151">
    <property type="entry name" value="TOPRIM_DnaG_bac"/>
</dbReference>
<dbReference type="Pfam" id="PF01807">
    <property type="entry name" value="Zn_ribbon_DnaG"/>
    <property type="match status" value="1"/>
</dbReference>
<proteinExistence type="inferred from homology"/>
<dbReference type="GO" id="GO:1990077">
    <property type="term" value="C:primosome complex"/>
    <property type="evidence" value="ECO:0007669"/>
    <property type="project" value="UniProtKB-KW"/>
</dbReference>
<dbReference type="InterPro" id="IPR013264">
    <property type="entry name" value="DNAG_N"/>
</dbReference>
<dbReference type="SUPFAM" id="SSF57783">
    <property type="entry name" value="Zinc beta-ribbon"/>
    <property type="match status" value="1"/>
</dbReference>
<keyword evidence="7 12" id="KW-0863">Zinc-finger</keyword>
<evidence type="ECO:0000313" key="18">
    <source>
        <dbReference type="Proteomes" id="UP000004263"/>
    </source>
</evidence>